<dbReference type="GO" id="GO:0010628">
    <property type="term" value="P:positive regulation of gene expression"/>
    <property type="evidence" value="ECO:0007669"/>
    <property type="project" value="TreeGrafter"/>
</dbReference>
<evidence type="ECO:0000256" key="1">
    <source>
        <dbReference type="ARBA" id="ARBA00009437"/>
    </source>
</evidence>
<keyword evidence="7" id="KW-1185">Reference proteome</keyword>
<accession>A0A5B2THD4</accession>
<dbReference type="InterPro" id="IPR036388">
    <property type="entry name" value="WH-like_DNA-bd_sf"/>
</dbReference>
<reference evidence="6 7" key="1">
    <citation type="journal article" date="2015" name="Int. J. Syst. Evol. Microbiol.">
        <title>Roseomonas oryzae sp. nov., isolated from paddy rhizosphere soil.</title>
        <authorList>
            <person name="Ramaprasad E.V."/>
            <person name="Sasikala Ch."/>
            <person name="Ramana Ch.V."/>
        </authorList>
    </citation>
    <scope>NUCLEOTIDE SEQUENCE [LARGE SCALE GENOMIC DNA]</scope>
    <source>
        <strain evidence="6 7">KCTC 42542</strain>
    </source>
</reference>
<dbReference type="Gene3D" id="1.10.10.10">
    <property type="entry name" value="Winged helix-like DNA-binding domain superfamily/Winged helix DNA-binding domain"/>
    <property type="match status" value="1"/>
</dbReference>
<evidence type="ECO:0000259" key="5">
    <source>
        <dbReference type="PROSITE" id="PS50931"/>
    </source>
</evidence>
<keyword evidence="2" id="KW-0805">Transcription regulation</keyword>
<dbReference type="SUPFAM" id="SSF46785">
    <property type="entry name" value="Winged helix' DNA-binding domain"/>
    <property type="match status" value="1"/>
</dbReference>
<keyword evidence="4" id="KW-0804">Transcription</keyword>
<dbReference type="RefSeq" id="WP_149812093.1">
    <property type="nucleotide sequence ID" value="NZ_VUKA01000003.1"/>
</dbReference>
<organism evidence="6 7">
    <name type="scientific">Teichococcus oryzae</name>
    <dbReference type="NCBI Taxonomy" id="1608942"/>
    <lineage>
        <taxon>Bacteria</taxon>
        <taxon>Pseudomonadati</taxon>
        <taxon>Pseudomonadota</taxon>
        <taxon>Alphaproteobacteria</taxon>
        <taxon>Acetobacterales</taxon>
        <taxon>Roseomonadaceae</taxon>
        <taxon>Roseomonas</taxon>
    </lineage>
</organism>
<dbReference type="PRINTS" id="PR00039">
    <property type="entry name" value="HTHLYSR"/>
</dbReference>
<dbReference type="Gene3D" id="3.40.190.290">
    <property type="match status" value="1"/>
</dbReference>
<evidence type="ECO:0000256" key="3">
    <source>
        <dbReference type="ARBA" id="ARBA00023125"/>
    </source>
</evidence>
<dbReference type="InterPro" id="IPR000847">
    <property type="entry name" value="LysR_HTH_N"/>
</dbReference>
<name>A0A5B2THD4_9PROT</name>
<dbReference type="PANTHER" id="PTHR30427">
    <property type="entry name" value="TRANSCRIPTIONAL ACTIVATOR PROTEIN LYSR"/>
    <property type="match status" value="1"/>
</dbReference>
<protein>
    <submittedName>
        <fullName evidence="6">LysR family transcriptional regulator</fullName>
    </submittedName>
</protein>
<dbReference type="InterPro" id="IPR005119">
    <property type="entry name" value="LysR_subst-bd"/>
</dbReference>
<sequence>MNLPFRELEVFRHIMEAGSVTAAAARLRVSQPAVSRMLRQTEARIGFPLFTRVRKRLLPTPEARALFAETANAFAALDAVHRLTENLREGRAGTLKVATVAALASGAVADSIQRFHADRPEVAVLLHVSPAQQVVNLVADHQVDLGAIIGATGDASVRTIELGSRGLGCLLPRGHRLCAQESISLADLACERLICPGLQYQTGAQLSVAFEQARLPFRIAIESALASVAGALVRRGAGVAVLDGFGLLAAGGADLETRPLDLPVRNSAYLVESRHRPPSRLALEFRRCLREVMG</sequence>
<dbReference type="PROSITE" id="PS50931">
    <property type="entry name" value="HTH_LYSR"/>
    <property type="match status" value="1"/>
</dbReference>
<dbReference type="EMBL" id="VUKA01000003">
    <property type="protein sequence ID" value="KAA2213589.1"/>
    <property type="molecule type" value="Genomic_DNA"/>
</dbReference>
<dbReference type="Pfam" id="PF03466">
    <property type="entry name" value="LysR_substrate"/>
    <property type="match status" value="1"/>
</dbReference>
<proteinExistence type="inferred from homology"/>
<dbReference type="GO" id="GO:0009089">
    <property type="term" value="P:lysine biosynthetic process via diaminopimelate"/>
    <property type="evidence" value="ECO:0007669"/>
    <property type="project" value="TreeGrafter"/>
</dbReference>
<dbReference type="PANTHER" id="PTHR30427:SF1">
    <property type="entry name" value="TRANSCRIPTIONAL ACTIVATOR PROTEIN LYSR"/>
    <property type="match status" value="1"/>
</dbReference>
<keyword evidence="3" id="KW-0238">DNA-binding</keyword>
<gene>
    <name evidence="6" type="ORF">F0Q34_10195</name>
</gene>
<evidence type="ECO:0000313" key="6">
    <source>
        <dbReference type="EMBL" id="KAA2213589.1"/>
    </source>
</evidence>
<dbReference type="GO" id="GO:0003700">
    <property type="term" value="F:DNA-binding transcription factor activity"/>
    <property type="evidence" value="ECO:0007669"/>
    <property type="project" value="InterPro"/>
</dbReference>
<comment type="similarity">
    <text evidence="1">Belongs to the LysR transcriptional regulatory family.</text>
</comment>
<dbReference type="SUPFAM" id="SSF53850">
    <property type="entry name" value="Periplasmic binding protein-like II"/>
    <property type="match status" value="1"/>
</dbReference>
<dbReference type="Pfam" id="PF00126">
    <property type="entry name" value="HTH_1"/>
    <property type="match status" value="1"/>
</dbReference>
<dbReference type="AlphaFoldDB" id="A0A5B2THD4"/>
<comment type="caution">
    <text evidence="6">The sequence shown here is derived from an EMBL/GenBank/DDBJ whole genome shotgun (WGS) entry which is preliminary data.</text>
</comment>
<evidence type="ECO:0000256" key="4">
    <source>
        <dbReference type="ARBA" id="ARBA00023163"/>
    </source>
</evidence>
<evidence type="ECO:0000256" key="2">
    <source>
        <dbReference type="ARBA" id="ARBA00023015"/>
    </source>
</evidence>
<evidence type="ECO:0000313" key="7">
    <source>
        <dbReference type="Proteomes" id="UP000322110"/>
    </source>
</evidence>
<dbReference type="InterPro" id="IPR036390">
    <property type="entry name" value="WH_DNA-bd_sf"/>
</dbReference>
<dbReference type="Proteomes" id="UP000322110">
    <property type="component" value="Unassembled WGS sequence"/>
</dbReference>
<feature type="domain" description="HTH lysR-type" evidence="5">
    <location>
        <begin position="1"/>
        <end position="60"/>
    </location>
</feature>
<dbReference type="GO" id="GO:0043565">
    <property type="term" value="F:sequence-specific DNA binding"/>
    <property type="evidence" value="ECO:0007669"/>
    <property type="project" value="TreeGrafter"/>
</dbReference>